<dbReference type="NCBIfam" id="TIGR01451">
    <property type="entry name" value="B_ant_repeat"/>
    <property type="match status" value="1"/>
</dbReference>
<dbReference type="OrthoDB" id="1524003at2"/>
<proteinExistence type="predicted"/>
<feature type="domain" description="Secretion system C-terminal sorting" evidence="1">
    <location>
        <begin position="565"/>
        <end position="632"/>
    </location>
</feature>
<dbReference type="InterPro" id="IPR055353">
    <property type="entry name" value="DUF7619"/>
</dbReference>
<reference evidence="3 4" key="1">
    <citation type="journal article" date="2007" name="Appl. Environ. Microbiol.">
        <title>Genome sequence of the cellulolytic gliding bacterium Cytophaga hutchinsonii.</title>
        <authorList>
            <person name="Xie G."/>
            <person name="Bruce D.C."/>
            <person name="Challacombe J.F."/>
            <person name="Chertkov O."/>
            <person name="Detter J.C."/>
            <person name="Gilna P."/>
            <person name="Han C.S."/>
            <person name="Lucas S."/>
            <person name="Misra M."/>
            <person name="Myers G.L."/>
            <person name="Richardson P."/>
            <person name="Tapia R."/>
            <person name="Thayer N."/>
            <person name="Thompson L.S."/>
            <person name="Brettin T.S."/>
            <person name="Henrissat B."/>
            <person name="Wilson D.B."/>
            <person name="McBride M.J."/>
        </authorList>
    </citation>
    <scope>NUCLEOTIDE SEQUENCE [LARGE SCALE GENOMIC DNA]</scope>
    <source>
        <strain evidence="4">ATCC 33406 / DSM 1761 / CIP 103989 / NBRC 15051 / NCIMB 9469 / D465</strain>
    </source>
</reference>
<dbReference type="InterPro" id="IPR026444">
    <property type="entry name" value="Secre_tail"/>
</dbReference>
<evidence type="ECO:0000313" key="4">
    <source>
        <dbReference type="Proteomes" id="UP000001822"/>
    </source>
</evidence>
<dbReference type="Proteomes" id="UP000001822">
    <property type="component" value="Chromosome"/>
</dbReference>
<evidence type="ECO:0000313" key="3">
    <source>
        <dbReference type="EMBL" id="ABG58916.1"/>
    </source>
</evidence>
<accession>A0A6N4SRF2</accession>
<keyword evidence="4" id="KW-1185">Reference proteome</keyword>
<dbReference type="RefSeq" id="WP_011585033.1">
    <property type="nucleotide sequence ID" value="NC_008255.1"/>
</dbReference>
<sequence length="639" mass="70936">MILQQYPAWIFFVELESPVSDLTVLQLEIDYIQLGSYVDWAFNTITGNIFNDNNGDCQFNSTDNPVKHSLVKALPGPYYAYTDENGFYELKVDTLNTSYTVSYTTDSEATLIEKICPASGMYSVSTPKGKSTYCCHDFAQKIKQCAVLKIDINSDRRRRCFKGFTYVNYQNVGNINSSQAQIKVVYPEFVKPISSTPAWTSKVGDTLYYTVGLVAPYSQQTITIIDSVICGIESIRSLTQCTQAMISPANACLYEDIDWNNSDVIVRGKCDMGIAKFTILNGGSGDMPDSTAFRVYTNDTLISTQKFALRSQEYFQVQLPAYGKVIRLEADQSANHPAFNTIPRVSLEGCVTNQALLQSAYKGIAMNTPLNNDFVSSTSCMQITDSYDPNDKAVFPVGQSERNYISAGTKLNYTIRFENTGSDDAYTVVVVDTLDSDLDASTFLAGSSSHSYSIKREVIDDREIVTFQFTDINLSPKKVDSIKSQGFIKFSISTRPDVANGMLIENEANIFFDYNSAIVTNKVSQTIGEYIEEKPELGSIVSKTPVNNITTGLTSKTNTKDLILLYPNPVSESITIKFPRETIESTINVYTIDGATVLTQRLGAVKESRIILQQLPQGIYYYSIADSSGLNQHGKIIKQ</sequence>
<gene>
    <name evidence="3" type="ordered locus">CHU_1647</name>
</gene>
<dbReference type="Pfam" id="PF18962">
    <property type="entry name" value="Por_Secre_tail"/>
    <property type="match status" value="1"/>
</dbReference>
<dbReference type="InterPro" id="IPR047589">
    <property type="entry name" value="DUF11_rpt"/>
</dbReference>
<dbReference type="AlphaFoldDB" id="A0A6N4SRF2"/>
<dbReference type="EMBL" id="CP000383">
    <property type="protein sequence ID" value="ABG58916.1"/>
    <property type="molecule type" value="Genomic_DNA"/>
</dbReference>
<feature type="domain" description="DUF7619" evidence="2">
    <location>
        <begin position="388"/>
        <end position="526"/>
    </location>
</feature>
<dbReference type="NCBIfam" id="TIGR04183">
    <property type="entry name" value="Por_Secre_tail"/>
    <property type="match status" value="1"/>
</dbReference>
<organism evidence="3 4">
    <name type="scientific">Cytophaga hutchinsonii (strain ATCC 33406 / DSM 1761 / CIP 103989 / NBRC 15051 / NCIMB 9469 / D465)</name>
    <dbReference type="NCBI Taxonomy" id="269798"/>
    <lineage>
        <taxon>Bacteria</taxon>
        <taxon>Pseudomonadati</taxon>
        <taxon>Bacteroidota</taxon>
        <taxon>Cytophagia</taxon>
        <taxon>Cytophagales</taxon>
        <taxon>Cytophagaceae</taxon>
        <taxon>Cytophaga</taxon>
    </lineage>
</organism>
<protein>
    <submittedName>
        <fullName evidence="3">Uncharacterized protein</fullName>
    </submittedName>
</protein>
<evidence type="ECO:0000259" key="1">
    <source>
        <dbReference type="Pfam" id="PF18962"/>
    </source>
</evidence>
<dbReference type="Gene3D" id="2.60.40.740">
    <property type="match status" value="1"/>
</dbReference>
<dbReference type="Pfam" id="PF24595">
    <property type="entry name" value="DUF7619"/>
    <property type="match status" value="1"/>
</dbReference>
<dbReference type="KEGG" id="chu:CHU_1647"/>
<name>A0A6N4SRF2_CYTH3</name>
<evidence type="ECO:0000259" key="2">
    <source>
        <dbReference type="Pfam" id="PF24595"/>
    </source>
</evidence>